<dbReference type="EMBL" id="WBOS01000002">
    <property type="protein sequence ID" value="KAB2337638.1"/>
    <property type="molecule type" value="Genomic_DNA"/>
</dbReference>
<name>A0A6L3V9Q7_9BACI</name>
<sequence>MLAFSLVFNETKQKYLKEITEQFFNLQYKRNKNSFDAFQFEKNLSVTIYEENIYFSIVTKEEGEVKNTLSVITNFILEYFINKTIGIHYHQNDFNIKLNGTKGVRLIDF</sequence>
<dbReference type="RefSeq" id="WP_151534340.1">
    <property type="nucleotide sequence ID" value="NZ_WBOS01000002.1"/>
</dbReference>
<dbReference type="AlphaFoldDB" id="A0A6L3V9Q7"/>
<accession>A0A6L3V9Q7</accession>
<evidence type="ECO:0000313" key="2">
    <source>
        <dbReference type="Proteomes" id="UP000481030"/>
    </source>
</evidence>
<evidence type="ECO:0000313" key="1">
    <source>
        <dbReference type="EMBL" id="KAB2337638.1"/>
    </source>
</evidence>
<reference evidence="1 2" key="1">
    <citation type="journal article" date="2016" name="Antonie Van Leeuwenhoek">
        <title>Bacillus depressus sp. nov., isolated from soil of a sunflower field.</title>
        <authorList>
            <person name="Wei X."/>
            <person name="Xin D."/>
            <person name="Xin Y."/>
            <person name="Zhang H."/>
            <person name="Wang T."/>
            <person name="Zhang J."/>
        </authorList>
    </citation>
    <scope>NUCLEOTIDE SEQUENCE [LARGE SCALE GENOMIC DNA]</scope>
    <source>
        <strain evidence="1 2">BZ1</strain>
    </source>
</reference>
<gene>
    <name evidence="1" type="ORF">F7731_08570</name>
</gene>
<dbReference type="Proteomes" id="UP000481030">
    <property type="component" value="Unassembled WGS sequence"/>
</dbReference>
<proteinExistence type="predicted"/>
<protein>
    <submittedName>
        <fullName evidence="1">Uncharacterized protein</fullName>
    </submittedName>
</protein>
<keyword evidence="2" id="KW-1185">Reference proteome</keyword>
<comment type="caution">
    <text evidence="1">The sequence shown here is derived from an EMBL/GenBank/DDBJ whole genome shotgun (WGS) entry which is preliminary data.</text>
</comment>
<organism evidence="1 2">
    <name type="scientific">Cytobacillus depressus</name>
    <dbReference type="NCBI Taxonomy" id="1602942"/>
    <lineage>
        <taxon>Bacteria</taxon>
        <taxon>Bacillati</taxon>
        <taxon>Bacillota</taxon>
        <taxon>Bacilli</taxon>
        <taxon>Bacillales</taxon>
        <taxon>Bacillaceae</taxon>
        <taxon>Cytobacillus</taxon>
    </lineage>
</organism>